<dbReference type="GO" id="GO:0006352">
    <property type="term" value="P:DNA-templated transcription initiation"/>
    <property type="evidence" value="ECO:0007669"/>
    <property type="project" value="InterPro"/>
</dbReference>
<dbReference type="InterPro" id="IPR007630">
    <property type="entry name" value="RNA_pol_sigma70_r4"/>
</dbReference>
<dbReference type="CDD" id="cd05687">
    <property type="entry name" value="S1_RPS1_repeat_ec1_hs1"/>
    <property type="match status" value="1"/>
</dbReference>
<keyword evidence="8" id="KW-0804">Transcription</keyword>
<dbReference type="GO" id="GO:0003735">
    <property type="term" value="F:structural constituent of ribosome"/>
    <property type="evidence" value="ECO:0007669"/>
    <property type="project" value="TreeGrafter"/>
</dbReference>
<dbReference type="GO" id="GO:0003729">
    <property type="term" value="F:mRNA binding"/>
    <property type="evidence" value="ECO:0007669"/>
    <property type="project" value="TreeGrafter"/>
</dbReference>
<feature type="domain" description="S1 motif" evidence="12">
    <location>
        <begin position="660"/>
        <end position="729"/>
    </location>
</feature>
<dbReference type="PROSITE" id="PS50126">
    <property type="entry name" value="S1"/>
    <property type="match status" value="6"/>
</dbReference>
<dbReference type="FunFam" id="2.40.50.140:FF:000018">
    <property type="entry name" value="30S ribosomal protein S1"/>
    <property type="match status" value="1"/>
</dbReference>
<dbReference type="InterPro" id="IPR012336">
    <property type="entry name" value="Thioredoxin-like_fold"/>
</dbReference>
<dbReference type="EMBL" id="CAMXCT010000001">
    <property type="protein sequence ID" value="CAI3971766.1"/>
    <property type="molecule type" value="Genomic_DNA"/>
</dbReference>
<reference evidence="14 15" key="2">
    <citation type="submission" date="2024-05" db="EMBL/GenBank/DDBJ databases">
        <authorList>
            <person name="Chen Y."/>
            <person name="Shah S."/>
            <person name="Dougan E. K."/>
            <person name="Thang M."/>
            <person name="Chan C."/>
        </authorList>
    </citation>
    <scope>NUCLEOTIDE SEQUENCE [LARGE SCALE GENOMIC DNA]</scope>
</reference>
<dbReference type="GO" id="GO:0005840">
    <property type="term" value="C:ribosome"/>
    <property type="evidence" value="ECO:0007669"/>
    <property type="project" value="UniProtKB-KW"/>
</dbReference>
<evidence type="ECO:0000256" key="1">
    <source>
        <dbReference type="ARBA" id="ARBA00006767"/>
    </source>
</evidence>
<dbReference type="Pfam" id="PF04542">
    <property type="entry name" value="Sigma70_r2"/>
    <property type="match status" value="1"/>
</dbReference>
<dbReference type="GO" id="GO:0016987">
    <property type="term" value="F:sigma factor activity"/>
    <property type="evidence" value="ECO:0007669"/>
    <property type="project" value="UniProtKB-KW"/>
</dbReference>
<dbReference type="InterPro" id="IPR009042">
    <property type="entry name" value="RNA_pol_sigma70_r1_2"/>
</dbReference>
<evidence type="ECO:0000313" key="13">
    <source>
        <dbReference type="EMBL" id="CAI3971766.1"/>
    </source>
</evidence>
<dbReference type="OrthoDB" id="412781at2759"/>
<dbReference type="EMBL" id="CAMXCT030000001">
    <property type="protein sequence ID" value="CAL4759078.1"/>
    <property type="molecule type" value="Genomic_DNA"/>
</dbReference>
<keyword evidence="5" id="KW-0805">Transcription regulation</keyword>
<dbReference type="PROSITE" id="PS00715">
    <property type="entry name" value="SIGMA70_1"/>
    <property type="match status" value="1"/>
</dbReference>
<keyword evidence="2" id="KW-0677">Repeat</keyword>
<feature type="signal peptide" evidence="11">
    <location>
        <begin position="1"/>
        <end position="23"/>
    </location>
</feature>
<dbReference type="FunFam" id="2.40.50.140:FF:000011">
    <property type="entry name" value="30S ribosomal protein S1"/>
    <property type="match status" value="2"/>
</dbReference>
<name>A0A9P1FDB7_9DINO</name>
<feature type="domain" description="S1 motif" evidence="12">
    <location>
        <begin position="400"/>
        <end position="468"/>
    </location>
</feature>
<evidence type="ECO:0000256" key="4">
    <source>
        <dbReference type="ARBA" id="ARBA00022980"/>
    </source>
</evidence>
<dbReference type="AlphaFoldDB" id="A0A9P1FDB7"/>
<dbReference type="Gene3D" id="2.40.50.140">
    <property type="entry name" value="Nucleic acid-binding proteins"/>
    <property type="match status" value="6"/>
</dbReference>
<dbReference type="CDD" id="cd05688">
    <property type="entry name" value="S1_RPS1_repeat_ec3"/>
    <property type="match status" value="3"/>
</dbReference>
<dbReference type="PANTHER" id="PTHR10724">
    <property type="entry name" value="30S RIBOSOMAL PROTEIN S1"/>
    <property type="match status" value="1"/>
</dbReference>
<evidence type="ECO:0000313" key="14">
    <source>
        <dbReference type="EMBL" id="CAL4759078.1"/>
    </source>
</evidence>
<dbReference type="SUPFAM" id="SSF88946">
    <property type="entry name" value="Sigma2 domain of RNA polymerase sigma factors"/>
    <property type="match status" value="1"/>
</dbReference>
<evidence type="ECO:0000256" key="2">
    <source>
        <dbReference type="ARBA" id="ARBA00022737"/>
    </source>
</evidence>
<evidence type="ECO:0000256" key="9">
    <source>
        <dbReference type="ARBA" id="ARBA00023274"/>
    </source>
</evidence>
<dbReference type="SUPFAM" id="SSF50249">
    <property type="entry name" value="Nucleic acid-binding proteins"/>
    <property type="match status" value="6"/>
</dbReference>
<dbReference type="FunFam" id="2.40.50.140:FF:000103">
    <property type="entry name" value="protein RRP5 homolog"/>
    <property type="match status" value="1"/>
</dbReference>
<feature type="chain" id="PRO_5043271904" evidence="11">
    <location>
        <begin position="24"/>
        <end position="1078"/>
    </location>
</feature>
<dbReference type="InterPro" id="IPR013324">
    <property type="entry name" value="RNA_pol_sigma_r3/r4-like"/>
</dbReference>
<comment type="caution">
    <text evidence="13">The sequence shown here is derived from an EMBL/GenBank/DDBJ whole genome shotgun (WGS) entry which is preliminary data.</text>
</comment>
<dbReference type="NCBIfam" id="TIGR02937">
    <property type="entry name" value="sigma70-ECF"/>
    <property type="match status" value="1"/>
</dbReference>
<dbReference type="InterPro" id="IPR007627">
    <property type="entry name" value="RNA_pol_sigma70_r2"/>
</dbReference>
<dbReference type="InterPro" id="IPR012340">
    <property type="entry name" value="NA-bd_OB-fold"/>
</dbReference>
<dbReference type="PROSITE" id="PS00716">
    <property type="entry name" value="SIGMA70_2"/>
    <property type="match status" value="1"/>
</dbReference>
<feature type="region of interest" description="Disordered" evidence="10">
    <location>
        <begin position="741"/>
        <end position="809"/>
    </location>
</feature>
<dbReference type="EMBL" id="CAMXCT020000001">
    <property type="protein sequence ID" value="CAL1125141.1"/>
    <property type="molecule type" value="Genomic_DNA"/>
</dbReference>
<organism evidence="13">
    <name type="scientific">Cladocopium goreaui</name>
    <dbReference type="NCBI Taxonomy" id="2562237"/>
    <lineage>
        <taxon>Eukaryota</taxon>
        <taxon>Sar</taxon>
        <taxon>Alveolata</taxon>
        <taxon>Dinophyceae</taxon>
        <taxon>Suessiales</taxon>
        <taxon>Symbiodiniaceae</taxon>
        <taxon>Cladocopium</taxon>
    </lineage>
</organism>
<dbReference type="PANTHER" id="PTHR10724:SF7">
    <property type="entry name" value="SMALL RIBOSOMAL SUBUNIT PROTEIN BS1C"/>
    <property type="match status" value="1"/>
</dbReference>
<dbReference type="Gene3D" id="3.40.30.10">
    <property type="entry name" value="Glutaredoxin"/>
    <property type="match status" value="1"/>
</dbReference>
<keyword evidence="6" id="KW-0731">Sigma factor</keyword>
<evidence type="ECO:0000256" key="8">
    <source>
        <dbReference type="ARBA" id="ARBA00023163"/>
    </source>
</evidence>
<dbReference type="GO" id="GO:1990904">
    <property type="term" value="C:ribonucleoprotein complex"/>
    <property type="evidence" value="ECO:0007669"/>
    <property type="project" value="UniProtKB-KW"/>
</dbReference>
<dbReference type="SMART" id="SM00316">
    <property type="entry name" value="S1"/>
    <property type="match status" value="6"/>
</dbReference>
<feature type="domain" description="S1 motif" evidence="12">
    <location>
        <begin position="572"/>
        <end position="642"/>
    </location>
</feature>
<dbReference type="GO" id="GO:0003677">
    <property type="term" value="F:DNA binding"/>
    <property type="evidence" value="ECO:0007669"/>
    <property type="project" value="UniProtKB-KW"/>
</dbReference>
<keyword evidence="9" id="KW-0687">Ribonucleoprotein</keyword>
<accession>A0A9P1FDB7</accession>
<dbReference type="InterPro" id="IPR036249">
    <property type="entry name" value="Thioredoxin-like_sf"/>
</dbReference>
<dbReference type="InterPro" id="IPR000943">
    <property type="entry name" value="RNA_pol_sigma70"/>
</dbReference>
<keyword evidence="15" id="KW-1185">Reference proteome</keyword>
<keyword evidence="11" id="KW-0732">Signal</keyword>
<dbReference type="Pfam" id="PF04545">
    <property type="entry name" value="Sigma70_r4"/>
    <property type="match status" value="1"/>
</dbReference>
<evidence type="ECO:0000256" key="5">
    <source>
        <dbReference type="ARBA" id="ARBA00023015"/>
    </source>
</evidence>
<dbReference type="CDD" id="cd06171">
    <property type="entry name" value="Sigma70_r4"/>
    <property type="match status" value="1"/>
</dbReference>
<dbReference type="InterPro" id="IPR013325">
    <property type="entry name" value="RNA_pol_sigma_r2"/>
</dbReference>
<dbReference type="PRINTS" id="PR00681">
    <property type="entry name" value="RIBOSOMALS1"/>
</dbReference>
<dbReference type="SUPFAM" id="SSF52833">
    <property type="entry name" value="Thioredoxin-like"/>
    <property type="match status" value="1"/>
</dbReference>
<dbReference type="InterPro" id="IPR003029">
    <property type="entry name" value="S1_domain"/>
</dbReference>
<dbReference type="Pfam" id="PF00575">
    <property type="entry name" value="S1"/>
    <property type="match status" value="6"/>
</dbReference>
<dbReference type="Proteomes" id="UP001152797">
    <property type="component" value="Unassembled WGS sequence"/>
</dbReference>
<dbReference type="InterPro" id="IPR007624">
    <property type="entry name" value="RNA_pol_sigma70_r3"/>
</dbReference>
<sequence length="1078" mass="119767">MRAWKTLAITGLAVGLIVSRAGAEEIVWQTDLNKAWTQARSEQRPLLMFVVRDDCRFCDQMKAQTYANSQVAEAINEGYVPLMINPKQRAGFAKSFKIEGYPTTLVISPQSKVVDRMKGYLPPDKFQQHLTAAEARLNATASAPRPWCHGAGPVDDEFSLLGFAFTASTFAVGVGQLRLTETMVNRNLIRNFDVSEDEWDTLLAEAMEGADPDEIDWGSEEVDVNQIVEGKVLRIEGDHVLVDVGYKSEGLIPLNEWDEEEDKPEPGQTFKVLVEDVEDPFGRAADSAGMIALSKRKAEKIEAWMKVMETVHEDDIVTGTVTRKIKGGLLVDIGVNVFLPASQVDIRRPHDIGDYIGRTIQCLVLKIDESRRNIVVSRRSLIEAERNEKKSQLLKTLEVGQLRKGVVKNIADFGAFVDLGGIDGLLHITDMSWGRIGHPSEMVSIDQEIEVQILNIDLDKEKIALGLKQKSASPWEQVEDKYPVGSRVKGTVVNVMTYGAFVKLEEGIEGLVHISEMSWTKRISHPSELVHIDDEVEVVVLGINKEKQEISLGMKQTLDNPWEKVAERYPPGTSVTGVVRNLTNYGAFIEIEEGIDGLLHVSDMSWTRKIGHPSEVVEKGQEIECKVISVDQNRRRIALGLKQMDEDPWATDIPNRYQPGQVVHGTVTKLTNFGVFVGLEDGLEGLLHISELADHKVENPEEVCKVGDEIEVKILRVDTDDRKIGLSRKRVEWAEEDEAKALQEEEEAKAAASSTPASELKGGVGGDSGPLIKTSSEPAAEAESSDEETEKTNTSMPDTRRRSSSAVQSPLETYLREINETALLSAADEKELAAAIADGDTEARDRMVRANLRLVVNIARGYTGKGLGLQDLIEEGNLGLLRAVEGFDPSVGTRFSTYASYWIKQSIKRALINSAKTIRIPAYMVELLSKWRRASIRLNEELGRTPTPEEVARVLGLPKKKLPIIKKAIRIYNSTPQTDQAEAGWTLGEMVMDESAKSPEDEMLEADALREVLRLLDTMDQRTATVLRMRFGLNDQEPCTLKEIGESLGLTRERVRQIETEALGKLAESLQGEPRFSH</sequence>
<evidence type="ECO:0000256" key="7">
    <source>
        <dbReference type="ARBA" id="ARBA00023125"/>
    </source>
</evidence>
<dbReference type="Gene3D" id="1.10.10.10">
    <property type="entry name" value="Winged helix-like DNA-binding domain superfamily/Winged helix DNA-binding domain"/>
    <property type="match status" value="2"/>
</dbReference>
<feature type="domain" description="S1 motif" evidence="12">
    <location>
        <begin position="225"/>
        <end position="296"/>
    </location>
</feature>
<dbReference type="Pfam" id="PF04539">
    <property type="entry name" value="Sigma70_r3"/>
    <property type="match status" value="1"/>
</dbReference>
<keyword evidence="7" id="KW-0238">DNA-binding</keyword>
<gene>
    <name evidence="13" type="ORF">C1SCF055_LOCUS356</name>
</gene>
<evidence type="ECO:0000259" key="12">
    <source>
        <dbReference type="PROSITE" id="PS50126"/>
    </source>
</evidence>
<comment type="similarity">
    <text evidence="1">Belongs to the bacterial ribosomal protein bS1 family.</text>
</comment>
<dbReference type="InterPro" id="IPR036388">
    <property type="entry name" value="WH-like_DNA-bd_sf"/>
</dbReference>
<evidence type="ECO:0000256" key="3">
    <source>
        <dbReference type="ARBA" id="ARBA00022884"/>
    </source>
</evidence>
<dbReference type="GO" id="GO:0006412">
    <property type="term" value="P:translation"/>
    <property type="evidence" value="ECO:0007669"/>
    <property type="project" value="TreeGrafter"/>
</dbReference>
<evidence type="ECO:0000256" key="6">
    <source>
        <dbReference type="ARBA" id="ARBA00023082"/>
    </source>
</evidence>
<dbReference type="Gene3D" id="1.10.601.10">
    <property type="entry name" value="RNA Polymerase Primary Sigma Factor"/>
    <property type="match status" value="1"/>
</dbReference>
<dbReference type="InterPro" id="IPR035104">
    <property type="entry name" value="Ribosomal_protein_S1-like"/>
</dbReference>
<dbReference type="Pfam" id="PF00140">
    <property type="entry name" value="Sigma70_r1_2"/>
    <property type="match status" value="1"/>
</dbReference>
<proteinExistence type="inferred from homology"/>
<protein>
    <submittedName>
        <fullName evidence="14">Small ribosomal subunit protein bS1 (30S ribosomal protein S1)</fullName>
    </submittedName>
</protein>
<dbReference type="Pfam" id="PF13098">
    <property type="entry name" value="Thioredoxin_2"/>
    <property type="match status" value="1"/>
</dbReference>
<keyword evidence="4 14" id="KW-0689">Ribosomal protein</keyword>
<dbReference type="CDD" id="cd04465">
    <property type="entry name" value="S1_RPS1_repeat_ec2_hs2"/>
    <property type="match status" value="1"/>
</dbReference>
<evidence type="ECO:0000256" key="11">
    <source>
        <dbReference type="SAM" id="SignalP"/>
    </source>
</evidence>
<evidence type="ECO:0000313" key="15">
    <source>
        <dbReference type="Proteomes" id="UP001152797"/>
    </source>
</evidence>
<dbReference type="InterPro" id="IPR014284">
    <property type="entry name" value="RNA_pol_sigma-70_dom"/>
</dbReference>
<evidence type="ECO:0000256" key="10">
    <source>
        <dbReference type="SAM" id="MobiDB-lite"/>
    </source>
</evidence>
<reference evidence="13" key="1">
    <citation type="submission" date="2022-10" db="EMBL/GenBank/DDBJ databases">
        <authorList>
            <person name="Chen Y."/>
            <person name="Dougan E. K."/>
            <person name="Chan C."/>
            <person name="Rhodes N."/>
            <person name="Thang M."/>
        </authorList>
    </citation>
    <scope>NUCLEOTIDE SEQUENCE</scope>
</reference>
<feature type="domain" description="S1 motif" evidence="12">
    <location>
        <begin position="485"/>
        <end position="555"/>
    </location>
</feature>
<dbReference type="SUPFAM" id="SSF88659">
    <property type="entry name" value="Sigma3 and sigma4 domains of RNA polymerase sigma factors"/>
    <property type="match status" value="2"/>
</dbReference>
<dbReference type="InterPro" id="IPR050437">
    <property type="entry name" value="Ribos_protein_bS1-like"/>
</dbReference>
<keyword evidence="3" id="KW-0694">RNA-binding</keyword>
<feature type="compositionally biased region" description="Low complexity" evidence="10">
    <location>
        <begin position="750"/>
        <end position="759"/>
    </location>
</feature>
<feature type="domain" description="S1 motif" evidence="12">
    <location>
        <begin position="314"/>
        <end position="379"/>
    </location>
</feature>